<dbReference type="STRING" id="166423.A0A0M8ZQ51"/>
<sequence>MNQGFDHEEIPTYEEVAKLYPRPSLHRQVVLIGPPGVGRNEFKRWCMAVDGDKYKTTVQSQLSDNDFHKRLQFCEWGMRKVHKQRSWSVNVWFGLFHNKIIGPYFVYLHAK</sequence>
<protein>
    <recommendedName>
        <fullName evidence="3">Guanylate kinase-like domain-containing protein</fullName>
    </recommendedName>
</protein>
<reference evidence="1 2" key="1">
    <citation type="submission" date="2015-07" db="EMBL/GenBank/DDBJ databases">
        <title>The genome of Melipona quadrifasciata.</title>
        <authorList>
            <person name="Pan H."/>
            <person name="Kapheim K."/>
        </authorList>
    </citation>
    <scope>NUCLEOTIDE SEQUENCE [LARGE SCALE GENOMIC DNA]</scope>
    <source>
        <strain evidence="1">0111107301</strain>
        <tissue evidence="1">Whole body</tissue>
    </source>
</reference>
<keyword evidence="2" id="KW-1185">Reference proteome</keyword>
<dbReference type="EMBL" id="KQ435915">
    <property type="protein sequence ID" value="KOX68840.1"/>
    <property type="molecule type" value="Genomic_DNA"/>
</dbReference>
<proteinExistence type="predicted"/>
<evidence type="ECO:0000313" key="1">
    <source>
        <dbReference type="EMBL" id="KOX68840.1"/>
    </source>
</evidence>
<dbReference type="InterPro" id="IPR050716">
    <property type="entry name" value="MAGUK"/>
</dbReference>
<dbReference type="Proteomes" id="UP000053105">
    <property type="component" value="Unassembled WGS sequence"/>
</dbReference>
<accession>A0A0M8ZQ51</accession>
<gene>
    <name evidence="1" type="ORF">WN51_07008</name>
</gene>
<dbReference type="AlphaFoldDB" id="A0A0M8ZQ51"/>
<organism evidence="1 2">
    <name type="scientific">Melipona quadrifasciata</name>
    <dbReference type="NCBI Taxonomy" id="166423"/>
    <lineage>
        <taxon>Eukaryota</taxon>
        <taxon>Metazoa</taxon>
        <taxon>Ecdysozoa</taxon>
        <taxon>Arthropoda</taxon>
        <taxon>Hexapoda</taxon>
        <taxon>Insecta</taxon>
        <taxon>Pterygota</taxon>
        <taxon>Neoptera</taxon>
        <taxon>Endopterygota</taxon>
        <taxon>Hymenoptera</taxon>
        <taxon>Apocrita</taxon>
        <taxon>Aculeata</taxon>
        <taxon>Apoidea</taxon>
        <taxon>Anthophila</taxon>
        <taxon>Apidae</taxon>
        <taxon>Melipona</taxon>
    </lineage>
</organism>
<evidence type="ECO:0000313" key="2">
    <source>
        <dbReference type="Proteomes" id="UP000053105"/>
    </source>
</evidence>
<dbReference type="OrthoDB" id="6930896at2759"/>
<name>A0A0M8ZQ51_9HYME</name>
<evidence type="ECO:0008006" key="3">
    <source>
        <dbReference type="Google" id="ProtNLM"/>
    </source>
</evidence>
<dbReference type="PANTHER" id="PTHR23122">
    <property type="entry name" value="MEMBRANE-ASSOCIATED GUANYLATE KINASE MAGUK"/>
    <property type="match status" value="1"/>
</dbReference>